<name>A0ABD2CEJ3_VESMC</name>
<proteinExistence type="predicted"/>
<protein>
    <submittedName>
        <fullName evidence="1">Uncharacterized protein</fullName>
    </submittedName>
</protein>
<reference evidence="1 2" key="1">
    <citation type="journal article" date="2024" name="Ann. Entomol. Soc. Am.">
        <title>Genomic analyses of the southern and eastern yellowjacket wasps (Hymenoptera: Vespidae) reveal evolutionary signatures of social life.</title>
        <authorList>
            <person name="Catto M.A."/>
            <person name="Caine P.B."/>
            <person name="Orr S.E."/>
            <person name="Hunt B.G."/>
            <person name="Goodisman M.A.D."/>
        </authorList>
    </citation>
    <scope>NUCLEOTIDE SEQUENCE [LARGE SCALE GENOMIC DNA]</scope>
    <source>
        <strain evidence="1">232</strain>
        <tissue evidence="1">Head and thorax</tissue>
    </source>
</reference>
<dbReference type="AlphaFoldDB" id="A0ABD2CEJ3"/>
<dbReference type="EMBL" id="JAYRBN010000056">
    <property type="protein sequence ID" value="KAL2743483.1"/>
    <property type="molecule type" value="Genomic_DNA"/>
</dbReference>
<accession>A0ABD2CEJ3</accession>
<gene>
    <name evidence="1" type="ORF">V1477_008972</name>
</gene>
<dbReference type="Proteomes" id="UP001607303">
    <property type="component" value="Unassembled WGS sequence"/>
</dbReference>
<keyword evidence="2" id="KW-1185">Reference proteome</keyword>
<sequence length="24" mass="2874">MTNRYSLGRVQSAIGIRWRRNIIL</sequence>
<comment type="caution">
    <text evidence="1">The sequence shown here is derived from an EMBL/GenBank/DDBJ whole genome shotgun (WGS) entry which is preliminary data.</text>
</comment>
<evidence type="ECO:0000313" key="1">
    <source>
        <dbReference type="EMBL" id="KAL2743483.1"/>
    </source>
</evidence>
<organism evidence="1 2">
    <name type="scientific">Vespula maculifrons</name>
    <name type="common">Eastern yellow jacket</name>
    <name type="synonym">Wasp</name>
    <dbReference type="NCBI Taxonomy" id="7453"/>
    <lineage>
        <taxon>Eukaryota</taxon>
        <taxon>Metazoa</taxon>
        <taxon>Ecdysozoa</taxon>
        <taxon>Arthropoda</taxon>
        <taxon>Hexapoda</taxon>
        <taxon>Insecta</taxon>
        <taxon>Pterygota</taxon>
        <taxon>Neoptera</taxon>
        <taxon>Endopterygota</taxon>
        <taxon>Hymenoptera</taxon>
        <taxon>Apocrita</taxon>
        <taxon>Aculeata</taxon>
        <taxon>Vespoidea</taxon>
        <taxon>Vespidae</taxon>
        <taxon>Vespinae</taxon>
        <taxon>Vespula</taxon>
    </lineage>
</organism>
<evidence type="ECO:0000313" key="2">
    <source>
        <dbReference type="Proteomes" id="UP001607303"/>
    </source>
</evidence>